<evidence type="ECO:0000313" key="3">
    <source>
        <dbReference type="Proteomes" id="UP000000844"/>
    </source>
</evidence>
<organism evidence="2 3">
    <name type="scientific">Stackebrandtia nassauensis (strain DSM 44728 / CIP 108903 / NRRL B-16338 / NBRC 102104 / LLR-40K-21)</name>
    <dbReference type="NCBI Taxonomy" id="446470"/>
    <lineage>
        <taxon>Bacteria</taxon>
        <taxon>Bacillati</taxon>
        <taxon>Actinomycetota</taxon>
        <taxon>Actinomycetes</taxon>
        <taxon>Glycomycetales</taxon>
        <taxon>Glycomycetaceae</taxon>
        <taxon>Stackebrandtia</taxon>
    </lineage>
</organism>
<accession>D3PZ26</accession>
<evidence type="ECO:0000256" key="1">
    <source>
        <dbReference type="SAM" id="MobiDB-lite"/>
    </source>
</evidence>
<protein>
    <submittedName>
        <fullName evidence="2">Uncharacterized protein</fullName>
    </submittedName>
</protein>
<feature type="region of interest" description="Disordered" evidence="1">
    <location>
        <begin position="329"/>
        <end position="371"/>
    </location>
</feature>
<dbReference type="RefSeq" id="WP_013021026.1">
    <property type="nucleotide sequence ID" value="NC_013947.1"/>
</dbReference>
<proteinExistence type="predicted"/>
<gene>
    <name evidence="2" type="ordered locus">Snas_5825</name>
</gene>
<keyword evidence="3" id="KW-1185">Reference proteome</keyword>
<evidence type="ECO:0000313" key="2">
    <source>
        <dbReference type="EMBL" id="ADD45455.1"/>
    </source>
</evidence>
<dbReference type="Proteomes" id="UP000000844">
    <property type="component" value="Chromosome"/>
</dbReference>
<name>D3PZ26_STANL</name>
<dbReference type="KEGG" id="sna:Snas_5825"/>
<dbReference type="EMBL" id="CP001778">
    <property type="protein sequence ID" value="ADD45455.1"/>
    <property type="molecule type" value="Genomic_DNA"/>
</dbReference>
<dbReference type="STRING" id="446470.Snas_5825"/>
<sequence>MVEVAEIIKKAEGVVERANDLRALELLGIGPGNPGAIPGFTSDWVNEMGDSGAQAWSRWDQNNDLSASGIDASRYGNEFDWIVPHFKTMSLDEGGANIYVDYEVVLGQLKEASLALGPDDEQYVESPMVKSIADLQEGWTGSFPVAFREKFANKLQYITPAQKRVIQELGAALKGHWNIVQGARESLFSIADATEKKLIKTIQDDYAGSYEGSQDGPNGAIGLAIFGCAIAILAIPAAGPAGSVGFTLAILNAVKGAGDVWLASQSTIEVPDAVEKEPVEITGGTVEEIIGSMNDRITELAQKVTSEESGHADAIQASITSIEECMARGDQTASYKDNPAEDPSGKLVPHRLAWADEQPELGSDQFDHTSY</sequence>
<dbReference type="AlphaFoldDB" id="D3PZ26"/>
<dbReference type="OrthoDB" id="5186414at2"/>
<dbReference type="HOGENOM" id="CLU_745792_0_0_11"/>
<reference evidence="2 3" key="1">
    <citation type="journal article" date="2009" name="Stand. Genomic Sci.">
        <title>Complete genome sequence of Stackebrandtia nassauensis type strain (LLR-40K-21).</title>
        <authorList>
            <person name="Munk C."/>
            <person name="Lapidus A."/>
            <person name="Copeland A."/>
            <person name="Jando M."/>
            <person name="Mayilraj S."/>
            <person name="Glavina Del Rio T."/>
            <person name="Nolan M."/>
            <person name="Chen F."/>
            <person name="Lucas S."/>
            <person name="Tice H."/>
            <person name="Cheng J.F."/>
            <person name="Han C."/>
            <person name="Detter J.C."/>
            <person name="Bruce D."/>
            <person name="Goodwin L."/>
            <person name="Chain P."/>
            <person name="Pitluck S."/>
            <person name="Goker M."/>
            <person name="Ovchinikova G."/>
            <person name="Pati A."/>
            <person name="Ivanova N."/>
            <person name="Mavromatis K."/>
            <person name="Chen A."/>
            <person name="Palaniappan K."/>
            <person name="Land M."/>
            <person name="Hauser L."/>
            <person name="Chang Y.J."/>
            <person name="Jeffries C.D."/>
            <person name="Bristow J."/>
            <person name="Eisen J.A."/>
            <person name="Markowitz V."/>
            <person name="Hugenholtz P."/>
            <person name="Kyrpides N.C."/>
            <person name="Klenk H.P."/>
        </authorList>
    </citation>
    <scope>NUCLEOTIDE SEQUENCE [LARGE SCALE GENOMIC DNA]</scope>
    <source>
        <strain evidence="3">DSM 44728 / CIP 108903 / NRRL B-16338 / NBRC 102104 / LLR-40K-21</strain>
    </source>
</reference>